<evidence type="ECO:0000256" key="3">
    <source>
        <dbReference type="ARBA" id="ARBA00022741"/>
    </source>
</evidence>
<dbReference type="Pfam" id="PF02661">
    <property type="entry name" value="Fic"/>
    <property type="match status" value="1"/>
</dbReference>
<feature type="domain" description="Fido" evidence="8">
    <location>
        <begin position="112"/>
        <end position="255"/>
    </location>
</feature>
<comment type="caution">
    <text evidence="9">The sequence shown here is derived from an EMBL/GenBank/DDBJ whole genome shotgun (WGS) entry which is preliminary data.</text>
</comment>
<dbReference type="AlphaFoldDB" id="W9B654"/>
<dbReference type="Proteomes" id="UP000028870">
    <property type="component" value="Unassembled WGS sequence"/>
</dbReference>
<dbReference type="EC" id="2.7.7.108" evidence="5"/>
<proteinExistence type="predicted"/>
<evidence type="ECO:0000256" key="5">
    <source>
        <dbReference type="ARBA" id="ARBA00034531"/>
    </source>
</evidence>
<dbReference type="PANTHER" id="PTHR39560">
    <property type="entry name" value="PROTEIN ADENYLYLTRANSFERASE FIC-RELATED"/>
    <property type="match status" value="1"/>
</dbReference>
<dbReference type="Gene3D" id="1.10.8.1050">
    <property type="entry name" value="Antitoxin VbhA-like"/>
    <property type="match status" value="1"/>
</dbReference>
<accession>W9B654</accession>
<dbReference type="Gene3D" id="1.10.3290.10">
    <property type="entry name" value="Fido-like domain"/>
    <property type="match status" value="1"/>
</dbReference>
<dbReference type="InterPro" id="IPR043038">
    <property type="entry name" value="VbhA_sf"/>
</dbReference>
<reference evidence="9" key="1">
    <citation type="submission" date="2014-03" db="EMBL/GenBank/DDBJ databases">
        <title>Draft Genome Sequence of Mycobacterium cosmeticum DSM 44829.</title>
        <authorList>
            <person name="Croce O."/>
            <person name="Robert C."/>
            <person name="Raoult D."/>
            <person name="Drancourt M."/>
        </authorList>
    </citation>
    <scope>NUCLEOTIDE SEQUENCE [LARGE SCALE GENOMIC DNA]</scope>
    <source>
        <strain evidence="9">DSM 44829</strain>
    </source>
</reference>
<sequence length="259" mass="28781">MRRALDQTVAALRLEGWRPTGEQLADLARLAAADVSFGEYLAGHRARHPPPAPESRRRVLRRRIPYVIPGTTVLRNNFGVSDPAVLAELEFAATAGRMLAWQLRIAAGHTGAADLDARVIHRQLFADVYAWAGEYRVTELRRGDTAFGWQADIAARMQEVTDRARRLATTPPGDGPQLAYQLSRLYADHNQVHPFREGNGRTGTLLLHTVSALCGYRLDLSGISRADWYAASADSMPFRRDGRANHRPFIPLLVRAVGR</sequence>
<dbReference type="GO" id="GO:0005524">
    <property type="term" value="F:ATP binding"/>
    <property type="evidence" value="ECO:0007669"/>
    <property type="project" value="UniProtKB-KW"/>
</dbReference>
<dbReference type="PROSITE" id="PS51459">
    <property type="entry name" value="FIDO"/>
    <property type="match status" value="1"/>
</dbReference>
<dbReference type="EMBL" id="CCBB010000003">
    <property type="protein sequence ID" value="CDO10497.1"/>
    <property type="molecule type" value="Genomic_DNA"/>
</dbReference>
<keyword evidence="2" id="KW-0548">Nucleotidyltransferase</keyword>
<dbReference type="InterPro" id="IPR003812">
    <property type="entry name" value="Fido"/>
</dbReference>
<keyword evidence="4" id="KW-0067">ATP-binding</keyword>
<comment type="catalytic activity">
    <reaction evidence="6">
        <text>L-threonyl-[protein] + ATP = 3-O-(5'-adenylyl)-L-threonyl-[protein] + diphosphate</text>
        <dbReference type="Rhea" id="RHEA:54292"/>
        <dbReference type="Rhea" id="RHEA-COMP:11060"/>
        <dbReference type="Rhea" id="RHEA-COMP:13847"/>
        <dbReference type="ChEBI" id="CHEBI:30013"/>
        <dbReference type="ChEBI" id="CHEBI:30616"/>
        <dbReference type="ChEBI" id="CHEBI:33019"/>
        <dbReference type="ChEBI" id="CHEBI:138113"/>
        <dbReference type="EC" id="2.7.7.108"/>
    </reaction>
</comment>
<comment type="catalytic activity">
    <reaction evidence="7">
        <text>L-tyrosyl-[protein] + ATP = O-(5'-adenylyl)-L-tyrosyl-[protein] + diphosphate</text>
        <dbReference type="Rhea" id="RHEA:54288"/>
        <dbReference type="Rhea" id="RHEA-COMP:10136"/>
        <dbReference type="Rhea" id="RHEA-COMP:13846"/>
        <dbReference type="ChEBI" id="CHEBI:30616"/>
        <dbReference type="ChEBI" id="CHEBI:33019"/>
        <dbReference type="ChEBI" id="CHEBI:46858"/>
        <dbReference type="ChEBI" id="CHEBI:83624"/>
        <dbReference type="EC" id="2.7.7.108"/>
    </reaction>
</comment>
<evidence type="ECO:0000256" key="7">
    <source>
        <dbReference type="ARBA" id="ARBA00048696"/>
    </source>
</evidence>
<name>W9B654_MYCCO</name>
<gene>
    <name evidence="9" type="ORF">BN977_05330</name>
</gene>
<dbReference type="GO" id="GO:0051302">
    <property type="term" value="P:regulation of cell division"/>
    <property type="evidence" value="ECO:0007669"/>
    <property type="project" value="TreeGrafter"/>
</dbReference>
<dbReference type="InterPro" id="IPR036597">
    <property type="entry name" value="Fido-like_dom_sf"/>
</dbReference>
<evidence type="ECO:0000256" key="1">
    <source>
        <dbReference type="ARBA" id="ARBA00022679"/>
    </source>
</evidence>
<reference evidence="9" key="2">
    <citation type="submission" date="2014-03" db="EMBL/GenBank/DDBJ databases">
        <authorList>
            <person name="Urmite Genomes"/>
        </authorList>
    </citation>
    <scope>NUCLEOTIDE SEQUENCE</scope>
    <source>
        <strain evidence="9">DSM 44829</strain>
    </source>
</reference>
<keyword evidence="1" id="KW-0808">Transferase</keyword>
<evidence type="ECO:0000313" key="9">
    <source>
        <dbReference type="EMBL" id="CDO10497.1"/>
    </source>
</evidence>
<dbReference type="GO" id="GO:0070733">
    <property type="term" value="F:AMPylase activity"/>
    <property type="evidence" value="ECO:0007669"/>
    <property type="project" value="UniProtKB-EC"/>
</dbReference>
<dbReference type="eggNOG" id="COG2184">
    <property type="taxonomic scope" value="Bacteria"/>
</dbReference>
<organism evidence="9 10">
    <name type="scientific">Mycolicibacterium cosmeticum</name>
    <dbReference type="NCBI Taxonomy" id="258533"/>
    <lineage>
        <taxon>Bacteria</taxon>
        <taxon>Bacillati</taxon>
        <taxon>Actinomycetota</taxon>
        <taxon>Actinomycetes</taxon>
        <taxon>Mycobacteriales</taxon>
        <taxon>Mycobacteriaceae</taxon>
        <taxon>Mycolicibacterium</taxon>
    </lineage>
</organism>
<evidence type="ECO:0000259" key="8">
    <source>
        <dbReference type="PROSITE" id="PS51459"/>
    </source>
</evidence>
<dbReference type="SUPFAM" id="SSF140931">
    <property type="entry name" value="Fic-like"/>
    <property type="match status" value="1"/>
</dbReference>
<evidence type="ECO:0000256" key="2">
    <source>
        <dbReference type="ARBA" id="ARBA00022695"/>
    </source>
</evidence>
<protein>
    <recommendedName>
        <fullName evidence="5">protein adenylyltransferase</fullName>
        <ecNumber evidence="5">2.7.7.108</ecNumber>
    </recommendedName>
</protein>
<dbReference type="STRING" id="258533.BN977_05330"/>
<evidence type="ECO:0000256" key="6">
    <source>
        <dbReference type="ARBA" id="ARBA00047939"/>
    </source>
</evidence>
<keyword evidence="3" id="KW-0547">Nucleotide-binding</keyword>
<dbReference type="PANTHER" id="PTHR39560:SF1">
    <property type="entry name" value="PROTEIN ADENYLYLTRANSFERASE FIC-RELATED"/>
    <property type="match status" value="1"/>
</dbReference>
<evidence type="ECO:0000256" key="4">
    <source>
        <dbReference type="ARBA" id="ARBA00022840"/>
    </source>
</evidence>
<keyword evidence="10" id="KW-1185">Reference proteome</keyword>
<evidence type="ECO:0000313" key="10">
    <source>
        <dbReference type="Proteomes" id="UP000028870"/>
    </source>
</evidence>